<evidence type="ECO:0000256" key="1">
    <source>
        <dbReference type="ARBA" id="ARBA00010838"/>
    </source>
</evidence>
<keyword evidence="4" id="KW-1185">Reference proteome</keyword>
<organism evidence="3 4">
    <name type="scientific">Lupinus albus</name>
    <name type="common">White lupine</name>
    <name type="synonym">Lupinus termis</name>
    <dbReference type="NCBI Taxonomy" id="3870"/>
    <lineage>
        <taxon>Eukaryota</taxon>
        <taxon>Viridiplantae</taxon>
        <taxon>Streptophyta</taxon>
        <taxon>Embryophyta</taxon>
        <taxon>Tracheophyta</taxon>
        <taxon>Spermatophyta</taxon>
        <taxon>Magnoliopsida</taxon>
        <taxon>eudicotyledons</taxon>
        <taxon>Gunneridae</taxon>
        <taxon>Pentapetalae</taxon>
        <taxon>rosids</taxon>
        <taxon>fabids</taxon>
        <taxon>Fabales</taxon>
        <taxon>Fabaceae</taxon>
        <taxon>Papilionoideae</taxon>
        <taxon>50 kb inversion clade</taxon>
        <taxon>genistoids sensu lato</taxon>
        <taxon>core genistoids</taxon>
        <taxon>Genisteae</taxon>
        <taxon>Lupinus</taxon>
    </lineage>
</organism>
<sequence>MKNGVNVRGYFVWSFLDVFEILQGYESSFGLYYIDMKDPTLRRQPKLSAVWYSNFLNGNTMDPMITMENPLLQKVQLKAISSS</sequence>
<dbReference type="GO" id="GO:0005975">
    <property type="term" value="P:carbohydrate metabolic process"/>
    <property type="evidence" value="ECO:0007669"/>
    <property type="project" value="InterPro"/>
</dbReference>
<proteinExistence type="inferred from homology"/>
<dbReference type="EMBL" id="WOCE01000007">
    <property type="protein sequence ID" value="KAE9611057.1"/>
    <property type="molecule type" value="Genomic_DNA"/>
</dbReference>
<dbReference type="Gene3D" id="3.20.20.80">
    <property type="entry name" value="Glycosidases"/>
    <property type="match status" value="1"/>
</dbReference>
<dbReference type="SUPFAM" id="SSF51445">
    <property type="entry name" value="(Trans)glycosidases"/>
    <property type="match status" value="1"/>
</dbReference>
<evidence type="ECO:0000313" key="4">
    <source>
        <dbReference type="Proteomes" id="UP000447434"/>
    </source>
</evidence>
<dbReference type="OrthoDB" id="65569at2759"/>
<dbReference type="PRINTS" id="PR00131">
    <property type="entry name" value="GLHYDRLASE1"/>
</dbReference>
<gene>
    <name evidence="3" type="ORF">Lalb_Chr07g0193681</name>
</gene>
<dbReference type="PANTHER" id="PTHR10353:SF208">
    <property type="entry name" value="GLYCOSIDE HYDROLASE FAMILY 1 PROTEIN"/>
    <property type="match status" value="1"/>
</dbReference>
<comment type="similarity">
    <text evidence="1 2">Belongs to the glycosyl hydrolase 1 family.</text>
</comment>
<comment type="caution">
    <text evidence="3">The sequence shown here is derived from an EMBL/GenBank/DDBJ whole genome shotgun (WGS) entry which is preliminary data.</text>
</comment>
<dbReference type="AlphaFoldDB" id="A0A6A4QAU2"/>
<evidence type="ECO:0000256" key="2">
    <source>
        <dbReference type="RuleBase" id="RU003690"/>
    </source>
</evidence>
<dbReference type="Proteomes" id="UP000447434">
    <property type="component" value="Chromosome 7"/>
</dbReference>
<name>A0A6A4QAU2_LUPAL</name>
<accession>A0A6A4QAU2</accession>
<dbReference type="InterPro" id="IPR017853">
    <property type="entry name" value="GH"/>
</dbReference>
<evidence type="ECO:0000313" key="3">
    <source>
        <dbReference type="EMBL" id="KAE9611057.1"/>
    </source>
</evidence>
<dbReference type="InterPro" id="IPR001360">
    <property type="entry name" value="Glyco_hydro_1"/>
</dbReference>
<protein>
    <submittedName>
        <fullName evidence="3">Putative beta-glucosidase</fullName>
    </submittedName>
</protein>
<dbReference type="GO" id="GO:0008422">
    <property type="term" value="F:beta-glucosidase activity"/>
    <property type="evidence" value="ECO:0007669"/>
    <property type="project" value="TreeGrafter"/>
</dbReference>
<dbReference type="Pfam" id="PF00232">
    <property type="entry name" value="Glyco_hydro_1"/>
    <property type="match status" value="1"/>
</dbReference>
<reference evidence="4" key="1">
    <citation type="journal article" date="2020" name="Nat. Commun.">
        <title>Genome sequence of the cluster root forming white lupin.</title>
        <authorList>
            <person name="Hufnagel B."/>
            <person name="Marques A."/>
            <person name="Soriano A."/>
            <person name="Marques L."/>
            <person name="Divol F."/>
            <person name="Doumas P."/>
            <person name="Sallet E."/>
            <person name="Mancinotti D."/>
            <person name="Carrere S."/>
            <person name="Marande W."/>
            <person name="Arribat S."/>
            <person name="Keller J."/>
            <person name="Huneau C."/>
            <person name="Blein T."/>
            <person name="Aime D."/>
            <person name="Laguerre M."/>
            <person name="Taylor J."/>
            <person name="Schubert V."/>
            <person name="Nelson M."/>
            <person name="Geu-Flores F."/>
            <person name="Crespi M."/>
            <person name="Gallardo-Guerrero K."/>
            <person name="Delaux P.-M."/>
            <person name="Salse J."/>
            <person name="Berges H."/>
            <person name="Guyot R."/>
            <person name="Gouzy J."/>
            <person name="Peret B."/>
        </authorList>
    </citation>
    <scope>NUCLEOTIDE SEQUENCE [LARGE SCALE GENOMIC DNA]</scope>
    <source>
        <strain evidence="4">cv. Amiga</strain>
    </source>
</reference>
<dbReference type="PANTHER" id="PTHR10353">
    <property type="entry name" value="GLYCOSYL HYDROLASE"/>
    <property type="match status" value="1"/>
</dbReference>